<reference evidence="1" key="1">
    <citation type="submission" date="2019-08" db="EMBL/GenBank/DDBJ databases">
        <authorList>
            <person name="Kucharzyk K."/>
            <person name="Murdoch R.W."/>
            <person name="Higgins S."/>
            <person name="Loffler F."/>
        </authorList>
    </citation>
    <scope>NUCLEOTIDE SEQUENCE</scope>
</reference>
<dbReference type="AlphaFoldDB" id="A0A645GVW7"/>
<name>A0A645GVW7_9ZZZZ</name>
<proteinExistence type="predicted"/>
<comment type="caution">
    <text evidence="1">The sequence shown here is derived from an EMBL/GenBank/DDBJ whole genome shotgun (WGS) entry which is preliminary data.</text>
</comment>
<gene>
    <name evidence="1" type="ORF">SDC9_175613</name>
</gene>
<accession>A0A645GVW7</accession>
<evidence type="ECO:0000313" key="1">
    <source>
        <dbReference type="EMBL" id="MPN28174.1"/>
    </source>
</evidence>
<sequence>MLCVHKRFDKIPDTALKFAAAFIEQLGAVASDNYDIGVLPCIWVSYKKIEHGTDAHGGELFGKKTDFGVRAVNLAVYGHGHVS</sequence>
<organism evidence="1">
    <name type="scientific">bioreactor metagenome</name>
    <dbReference type="NCBI Taxonomy" id="1076179"/>
    <lineage>
        <taxon>unclassified sequences</taxon>
        <taxon>metagenomes</taxon>
        <taxon>ecological metagenomes</taxon>
    </lineage>
</organism>
<protein>
    <submittedName>
        <fullName evidence="1">Uncharacterized protein</fullName>
    </submittedName>
</protein>
<dbReference type="EMBL" id="VSSQ01078354">
    <property type="protein sequence ID" value="MPN28174.1"/>
    <property type="molecule type" value="Genomic_DNA"/>
</dbReference>